<sequence length="554" mass="62512">MIVAQDGSGQFTTIQEAINTIPDNNNEKVIIQIKEGIYKEKLEINKPLISLVGTDKAKVKITFGDYAKKPFSNGGEMGTFSSYSILLTGDQFLAKNITFENHAGCGTVVGQAVAVYVDGDKMEFDHCSFLGSQDTLFTGPLPPKPIEGNRFGGPRDGLERRVGRSYFRNCYIEGDVDFIFGSATAVFDHCEIFSLDKSSDINGYITAASTPIDEKFGYVFIDCRLTSNAAANTVYLGRPWRDYAKTAFINCWMGEHIKEEGWHNWEKQHAENTTCYAEYNSRGPGGSMEKRVKWAKVLTEEEVKQYAIENVLGKEKDWPSLVEEEKQFRIYLAGDSTVEDVSPEQGIKQGWGQQIPQFFTDEVFIINEAMGGRSTKSFIDEGRLQKILDKINEDEFLFIQFGHNDQKVEDKTRGTEPYTSYQEYLAHYINGAREKGAIPILITPVNRRSFDEQGNLIDTLGDYPDAMRQVAADLKVPLIDLWKKSKDFYEGLGIEETKALFAWYEQENQDTPPDDTHFSQYGAKKIAELVVEGIKELGIDFANCIINKKEVSRL</sequence>
<dbReference type="SUPFAM" id="SSF52266">
    <property type="entry name" value="SGNH hydrolase"/>
    <property type="match status" value="1"/>
</dbReference>
<dbReference type="InterPro" id="IPR033131">
    <property type="entry name" value="Pectinesterase_Asp_AS"/>
</dbReference>
<organism evidence="7 8">
    <name type="scientific">Metabacillus rhizosphaerae</name>
    <dbReference type="NCBI Taxonomy" id="3117747"/>
    <lineage>
        <taxon>Bacteria</taxon>
        <taxon>Bacillati</taxon>
        <taxon>Bacillota</taxon>
        <taxon>Bacilli</taxon>
        <taxon>Bacillales</taxon>
        <taxon>Bacillaceae</taxon>
        <taxon>Metabacillus</taxon>
    </lineage>
</organism>
<accession>A0ABZ2MYD2</accession>
<dbReference type="PANTHER" id="PTHR31321:SF57">
    <property type="entry name" value="PECTINESTERASE 53-RELATED"/>
    <property type="match status" value="1"/>
</dbReference>
<dbReference type="RefSeq" id="WP_338788713.1">
    <property type="nucleotide sequence ID" value="NZ_CP147403.1"/>
</dbReference>
<dbReference type="PROSITE" id="PS00503">
    <property type="entry name" value="PECTINESTERASE_2"/>
    <property type="match status" value="1"/>
</dbReference>
<dbReference type="Gene3D" id="2.160.20.10">
    <property type="entry name" value="Single-stranded right-handed beta-helix, Pectin lyase-like"/>
    <property type="match status" value="1"/>
</dbReference>
<name>A0ABZ2MYD2_9BACI</name>
<evidence type="ECO:0000256" key="2">
    <source>
        <dbReference type="ARBA" id="ARBA00022801"/>
    </source>
</evidence>
<proteinExistence type="inferred from homology"/>
<dbReference type="EMBL" id="CP147403">
    <property type="protein sequence ID" value="WXB90325.1"/>
    <property type="molecule type" value="Genomic_DNA"/>
</dbReference>
<evidence type="ECO:0000256" key="3">
    <source>
        <dbReference type="ARBA" id="ARBA00023085"/>
    </source>
</evidence>
<evidence type="ECO:0000259" key="6">
    <source>
        <dbReference type="Pfam" id="PF01095"/>
    </source>
</evidence>
<feature type="active site" evidence="4">
    <location>
        <position position="177"/>
    </location>
</feature>
<dbReference type="InterPro" id="IPR011050">
    <property type="entry name" value="Pectin_lyase_fold/virulence"/>
</dbReference>
<reference evidence="7 8" key="1">
    <citation type="submission" date="2024-02" db="EMBL/GenBank/DDBJ databases">
        <title>Seven novel Bacillus-like species.</title>
        <authorList>
            <person name="Liu G."/>
        </authorList>
    </citation>
    <scope>NUCLEOTIDE SEQUENCE [LARGE SCALE GENOMIC DNA]</scope>
    <source>
        <strain evidence="7 8">FJAT-53654</strain>
    </source>
</reference>
<dbReference type="InterPro" id="IPR001087">
    <property type="entry name" value="GDSL"/>
</dbReference>
<keyword evidence="8" id="KW-1185">Reference proteome</keyword>
<dbReference type="InterPro" id="IPR037459">
    <property type="entry name" value="RhgT-like"/>
</dbReference>
<dbReference type="Proteomes" id="UP001368328">
    <property type="component" value="Chromosome"/>
</dbReference>
<feature type="domain" description="Pectinesterase catalytic" evidence="6">
    <location>
        <begin position="2"/>
        <end position="138"/>
    </location>
</feature>
<dbReference type="CDD" id="cd01821">
    <property type="entry name" value="Rhamnogalacturan_acetylesterase_like"/>
    <property type="match status" value="1"/>
</dbReference>
<dbReference type="EC" id="3.1.1.11" evidence="5"/>
<evidence type="ECO:0000256" key="1">
    <source>
        <dbReference type="ARBA" id="ARBA00008891"/>
    </source>
</evidence>
<comment type="catalytic activity">
    <reaction evidence="5">
        <text>[(1-&gt;4)-alpha-D-galacturonosyl methyl ester](n) + n H2O = [(1-&gt;4)-alpha-D-galacturonosyl](n) + n methanol + n H(+)</text>
        <dbReference type="Rhea" id="RHEA:22380"/>
        <dbReference type="Rhea" id="RHEA-COMP:14570"/>
        <dbReference type="Rhea" id="RHEA-COMP:14573"/>
        <dbReference type="ChEBI" id="CHEBI:15377"/>
        <dbReference type="ChEBI" id="CHEBI:15378"/>
        <dbReference type="ChEBI" id="CHEBI:17790"/>
        <dbReference type="ChEBI" id="CHEBI:140522"/>
        <dbReference type="ChEBI" id="CHEBI:140523"/>
        <dbReference type="EC" id="3.1.1.11"/>
    </reaction>
</comment>
<dbReference type="PANTHER" id="PTHR31321">
    <property type="entry name" value="ACYL-COA THIOESTER HYDROLASE YBHC-RELATED"/>
    <property type="match status" value="1"/>
</dbReference>
<evidence type="ECO:0000313" key="7">
    <source>
        <dbReference type="EMBL" id="WXB90325.1"/>
    </source>
</evidence>
<feature type="domain" description="Pectinesterase catalytic" evidence="6">
    <location>
        <begin position="151"/>
        <end position="312"/>
    </location>
</feature>
<comment type="pathway">
    <text evidence="5">Glycan metabolism; pectin degradation; 2-dehydro-3-deoxy-D-gluconate from pectin: step 1/5.</text>
</comment>
<dbReference type="SUPFAM" id="SSF51126">
    <property type="entry name" value="Pectin lyase-like"/>
    <property type="match status" value="1"/>
</dbReference>
<dbReference type="Pfam" id="PF01095">
    <property type="entry name" value="Pectinesterase"/>
    <property type="match status" value="2"/>
</dbReference>
<evidence type="ECO:0000256" key="5">
    <source>
        <dbReference type="RuleBase" id="RU000589"/>
    </source>
</evidence>
<evidence type="ECO:0000256" key="4">
    <source>
        <dbReference type="PROSITE-ProRule" id="PRU10040"/>
    </source>
</evidence>
<dbReference type="Gene3D" id="3.40.50.1110">
    <property type="entry name" value="SGNH hydrolase"/>
    <property type="match status" value="1"/>
</dbReference>
<protein>
    <recommendedName>
        <fullName evidence="5">Pectinesterase</fullName>
        <ecNumber evidence="5">3.1.1.11</ecNumber>
    </recommendedName>
</protein>
<comment type="similarity">
    <text evidence="1">Belongs to the pectinesterase family.</text>
</comment>
<evidence type="ECO:0000313" key="8">
    <source>
        <dbReference type="Proteomes" id="UP001368328"/>
    </source>
</evidence>
<gene>
    <name evidence="7" type="ORF">WCV66_09065</name>
</gene>
<dbReference type="InterPro" id="IPR000070">
    <property type="entry name" value="Pectinesterase_cat"/>
</dbReference>
<keyword evidence="2 5" id="KW-0378">Hydrolase</keyword>
<dbReference type="InterPro" id="IPR036514">
    <property type="entry name" value="SGNH_hydro_sf"/>
</dbReference>
<keyword evidence="3 5" id="KW-0063">Aspartyl esterase</keyword>
<dbReference type="InterPro" id="IPR012334">
    <property type="entry name" value="Pectin_lyas_fold"/>
</dbReference>
<dbReference type="Pfam" id="PF00657">
    <property type="entry name" value="Lipase_GDSL"/>
    <property type="match status" value="1"/>
</dbReference>